<dbReference type="SMART" id="SM00060">
    <property type="entry name" value="FN3"/>
    <property type="match status" value="1"/>
</dbReference>
<evidence type="ECO:0000256" key="1">
    <source>
        <dbReference type="SAM" id="MobiDB-lite"/>
    </source>
</evidence>
<keyword evidence="5" id="KW-1185">Reference proteome</keyword>
<feature type="domain" description="Fibronectin type-III" evidence="4">
    <location>
        <begin position="130"/>
        <end position="228"/>
    </location>
</feature>
<feature type="signal peptide" evidence="3">
    <location>
        <begin position="1"/>
        <end position="22"/>
    </location>
</feature>
<reference evidence="6" key="1">
    <citation type="submission" date="2025-08" db="UniProtKB">
        <authorList>
            <consortium name="RefSeq"/>
        </authorList>
    </citation>
    <scope>IDENTIFICATION</scope>
</reference>
<name>A0ABM5F3S6_9SAUR</name>
<keyword evidence="2" id="KW-0812">Transmembrane</keyword>
<evidence type="ECO:0000259" key="4">
    <source>
        <dbReference type="PROSITE" id="PS50853"/>
    </source>
</evidence>
<dbReference type="PROSITE" id="PS50853">
    <property type="entry name" value="FN3"/>
    <property type="match status" value="1"/>
</dbReference>
<evidence type="ECO:0000256" key="2">
    <source>
        <dbReference type="SAM" id="Phobius"/>
    </source>
</evidence>
<evidence type="ECO:0000313" key="6">
    <source>
        <dbReference type="RefSeq" id="XP_072840064.1"/>
    </source>
</evidence>
<feature type="transmembrane region" description="Helical" evidence="2">
    <location>
        <begin position="232"/>
        <end position="256"/>
    </location>
</feature>
<organism evidence="5 6">
    <name type="scientific">Pogona vitticeps</name>
    <name type="common">central bearded dragon</name>
    <dbReference type="NCBI Taxonomy" id="103695"/>
    <lineage>
        <taxon>Eukaryota</taxon>
        <taxon>Metazoa</taxon>
        <taxon>Chordata</taxon>
        <taxon>Craniata</taxon>
        <taxon>Vertebrata</taxon>
        <taxon>Euteleostomi</taxon>
        <taxon>Lepidosauria</taxon>
        <taxon>Squamata</taxon>
        <taxon>Bifurcata</taxon>
        <taxon>Unidentata</taxon>
        <taxon>Episquamata</taxon>
        <taxon>Toxicofera</taxon>
        <taxon>Iguania</taxon>
        <taxon>Acrodonta</taxon>
        <taxon>Agamidae</taxon>
        <taxon>Amphibolurinae</taxon>
        <taxon>Pogona</taxon>
    </lineage>
</organism>
<dbReference type="InterPro" id="IPR003961">
    <property type="entry name" value="FN3_dom"/>
</dbReference>
<dbReference type="RefSeq" id="XP_072840064.1">
    <property type="nucleotide sequence ID" value="XM_072983963.1"/>
</dbReference>
<dbReference type="InterPro" id="IPR036116">
    <property type="entry name" value="FN3_sf"/>
</dbReference>
<keyword evidence="2" id="KW-0472">Membrane</keyword>
<dbReference type="InterPro" id="IPR013783">
    <property type="entry name" value="Ig-like_fold"/>
</dbReference>
<feature type="chain" id="PRO_5046804648" evidence="3">
    <location>
        <begin position="23"/>
        <end position="292"/>
    </location>
</feature>
<accession>A0ABM5F3S6</accession>
<dbReference type="Pfam" id="PF00041">
    <property type="entry name" value="fn3"/>
    <property type="match status" value="1"/>
</dbReference>
<proteinExistence type="predicted"/>
<dbReference type="SUPFAM" id="SSF49265">
    <property type="entry name" value="Fibronectin type III"/>
    <property type="match status" value="1"/>
</dbReference>
<dbReference type="Proteomes" id="UP001652642">
    <property type="component" value="Chromosome 15"/>
</dbReference>
<keyword evidence="2" id="KW-1133">Transmembrane helix</keyword>
<evidence type="ECO:0000256" key="3">
    <source>
        <dbReference type="SAM" id="SignalP"/>
    </source>
</evidence>
<protein>
    <submittedName>
        <fullName evidence="6">LRRN4 C-terminal-like protein</fullName>
    </submittedName>
</protein>
<keyword evidence="3" id="KW-0732">Signal</keyword>
<feature type="region of interest" description="Disordered" evidence="1">
    <location>
        <begin position="43"/>
        <end position="62"/>
    </location>
</feature>
<gene>
    <name evidence="6" type="primary">LRRN4CL</name>
</gene>
<sequence>MDILAPFLVGAWILTFCPRGSATSMGHPLPAPLQENPLFSPPAGSNLPAVGEEGTSPPTHLRMPHNYAEDDYYYDIEEDLLTPEPPTPGVPQPLPPRCDYNHCQHLQVPCAELSRAEGCLCPGISGPDVAPEAPRLQIIHTTEAGASVRWCAPSSTVLEYRLDYRPVDGTFISGPAMNSTSRLAVVSGLSPGQEYLFCVVASNWAGSSPTDDGVGEHGPCRLARTPARQMPYVYVAAGLASVLGLLVVSVLAWHFWYRKKKHLRRGSLDNILDGESGLEGTANASFRTEEQL</sequence>
<evidence type="ECO:0000313" key="5">
    <source>
        <dbReference type="Proteomes" id="UP001652642"/>
    </source>
</evidence>
<dbReference type="Gene3D" id="2.60.40.10">
    <property type="entry name" value="Immunoglobulins"/>
    <property type="match status" value="1"/>
</dbReference>
<dbReference type="CDD" id="cd00063">
    <property type="entry name" value="FN3"/>
    <property type="match status" value="1"/>
</dbReference>
<dbReference type="GeneID" id="110081039"/>